<gene>
    <name evidence="2" type="ORF">BC008_15405</name>
</gene>
<comment type="caution">
    <text evidence="2">The sequence shown here is derived from an EMBL/GenBank/DDBJ whole genome shotgun (WGS) entry which is preliminary data.</text>
</comment>
<proteinExistence type="predicted"/>
<evidence type="ECO:0008006" key="4">
    <source>
        <dbReference type="Google" id="ProtNLM"/>
    </source>
</evidence>
<reference evidence="2 3" key="1">
    <citation type="journal article" date="2015" name="Genome Announc.">
        <title>Draft Genome of the Euendolithic (true boring) Cyanobacterium Mastigocoleus testarum strain BC008.</title>
        <authorList>
            <person name="Guida B.S."/>
            <person name="Garcia-Pichel F."/>
        </authorList>
    </citation>
    <scope>NUCLEOTIDE SEQUENCE [LARGE SCALE GENOMIC DNA]</scope>
    <source>
        <strain evidence="2 3">BC008</strain>
    </source>
</reference>
<dbReference type="EMBL" id="LMTZ01000131">
    <property type="protein sequence ID" value="KST63840.1"/>
    <property type="molecule type" value="Genomic_DNA"/>
</dbReference>
<evidence type="ECO:0000313" key="2">
    <source>
        <dbReference type="EMBL" id="KST63840.1"/>
    </source>
</evidence>
<feature type="transmembrane region" description="Helical" evidence="1">
    <location>
        <begin position="65"/>
        <end position="87"/>
    </location>
</feature>
<dbReference type="Proteomes" id="UP000053372">
    <property type="component" value="Unassembled WGS sequence"/>
</dbReference>
<keyword evidence="1" id="KW-0812">Transmembrane</keyword>
<sequence>MTKILLVIDLKIRQLTITNYPLPITHYPLPITNYQLPITNYQLPITNYPLSIKKIMMKKYLIHKLFVITFLTLFITISPLSVLAAYVPPPDQKESSDYSKPGGRRGCDTSKIPLTVLAPKKYVGYTASSHPTFAWYSSGSESVEFSLFKFNKNGDPEPLGSPINTKKAPGIQTYSLPKNQPGLQIGETYLWQIIITCPQGLVLSRAEFTLVPLTTELSKKIARTSNELDRLNLYAQSSLWYNALAEALILAKTKGLTKPLSSLLQNVATGDIPHERINLTKPEIEGLKKHVDNLQNIAAIKDIQIN</sequence>
<protein>
    <recommendedName>
        <fullName evidence="4">DUF928 domain-containing protein</fullName>
    </recommendedName>
</protein>
<dbReference type="AlphaFoldDB" id="A0A0V7ZH45"/>
<evidence type="ECO:0000313" key="3">
    <source>
        <dbReference type="Proteomes" id="UP000053372"/>
    </source>
</evidence>
<dbReference type="RefSeq" id="WP_058184298.1">
    <property type="nucleotide sequence ID" value="NZ_LMTZ01000131.1"/>
</dbReference>
<organism evidence="2 3">
    <name type="scientific">Mastigocoleus testarum BC008</name>
    <dbReference type="NCBI Taxonomy" id="371196"/>
    <lineage>
        <taxon>Bacteria</taxon>
        <taxon>Bacillati</taxon>
        <taxon>Cyanobacteriota</taxon>
        <taxon>Cyanophyceae</taxon>
        <taxon>Nostocales</taxon>
        <taxon>Hapalosiphonaceae</taxon>
        <taxon>Mastigocoleus</taxon>
    </lineage>
</organism>
<dbReference type="OrthoDB" id="532838at2"/>
<accession>A0A0V7ZH45</accession>
<name>A0A0V7ZH45_9CYAN</name>
<keyword evidence="3" id="KW-1185">Reference proteome</keyword>
<dbReference type="InterPro" id="IPR010328">
    <property type="entry name" value="DUF928"/>
</dbReference>
<dbReference type="Pfam" id="PF06051">
    <property type="entry name" value="DUF928"/>
    <property type="match status" value="1"/>
</dbReference>
<keyword evidence="1" id="KW-1133">Transmembrane helix</keyword>
<evidence type="ECO:0000256" key="1">
    <source>
        <dbReference type="SAM" id="Phobius"/>
    </source>
</evidence>
<keyword evidence="1" id="KW-0472">Membrane</keyword>